<keyword evidence="6" id="KW-1185">Reference proteome</keyword>
<dbReference type="AlphaFoldDB" id="A0A7X8YCQ0"/>
<keyword evidence="5" id="KW-0378">Hydrolase</keyword>
<dbReference type="PANTHER" id="PTHR24094:SF15">
    <property type="entry name" value="AMP-DEPENDENT SYNTHETASE_LIGASE DOMAIN-CONTAINING PROTEIN-RELATED"/>
    <property type="match status" value="1"/>
</dbReference>
<feature type="compositionally biased region" description="Acidic residues" evidence="1">
    <location>
        <begin position="240"/>
        <end position="252"/>
    </location>
</feature>
<feature type="signal peptide" evidence="3">
    <location>
        <begin position="1"/>
        <end position="23"/>
    </location>
</feature>
<accession>A0A7X8YCQ0</accession>
<dbReference type="GO" id="GO:0004519">
    <property type="term" value="F:endonuclease activity"/>
    <property type="evidence" value="ECO:0007669"/>
    <property type="project" value="UniProtKB-KW"/>
</dbReference>
<keyword evidence="2" id="KW-1133">Transmembrane helix</keyword>
<feature type="compositionally biased region" description="Low complexity" evidence="1">
    <location>
        <begin position="253"/>
        <end position="265"/>
    </location>
</feature>
<dbReference type="Proteomes" id="UP000523139">
    <property type="component" value="Unassembled WGS sequence"/>
</dbReference>
<keyword evidence="2" id="KW-0812">Transmembrane</keyword>
<feature type="transmembrane region" description="Helical" evidence="2">
    <location>
        <begin position="276"/>
        <end position="295"/>
    </location>
</feature>
<keyword evidence="2" id="KW-0472">Membrane</keyword>
<reference evidence="5 6" key="1">
    <citation type="submission" date="2020-04" db="EMBL/GenBank/DDBJ databases">
        <title>Nesterenkonia sp. nov., isolated from marine sediment.</title>
        <authorList>
            <person name="Zhang G."/>
        </authorList>
    </citation>
    <scope>NUCLEOTIDE SEQUENCE [LARGE SCALE GENOMIC DNA]</scope>
    <source>
        <strain evidence="5 6">MY13</strain>
    </source>
</reference>
<feature type="region of interest" description="Disordered" evidence="1">
    <location>
        <begin position="221"/>
        <end position="279"/>
    </location>
</feature>
<gene>
    <name evidence="5" type="ORF">HGQ17_02095</name>
</gene>
<dbReference type="InterPro" id="IPR011089">
    <property type="entry name" value="GmrSD_C"/>
</dbReference>
<keyword evidence="5" id="KW-0540">Nuclease</keyword>
<sequence length="309" mass="33856">MRRALTGVVVLGFLAAGAAAGNAQDETTYEPAVEVLARITVAEDASMDDYERSDWGTSWTDADGSGCDTRNDVLVRDLDPDTLSVREDCAVEYGETTDPYSGEWMEHVLGESQVDIEHVVAVGQAHRNGGHDWTEEQRQEFYQDKENLLAVSASENRSKGSRDVTEYMPPNQGIYCEFVGTKIYIKDKYELSMTPAEHQFIENVLADPECADTPAAPAVAMTDAGPEEAAAAEAAPTERETEEPAEEQETESPEASPDAAEEQPQSESEDGDDDEVPRAVGLVLLGAIVAGAIWWRKRSRARNPQRRRS</sequence>
<protein>
    <submittedName>
        <fullName evidence="5">HNH endonuclease</fullName>
    </submittedName>
</protein>
<keyword evidence="5" id="KW-0255">Endonuclease</keyword>
<comment type="caution">
    <text evidence="5">The sequence shown here is derived from an EMBL/GenBank/DDBJ whole genome shotgun (WGS) entry which is preliminary data.</text>
</comment>
<feature type="compositionally biased region" description="Low complexity" evidence="1">
    <location>
        <begin position="221"/>
        <end position="235"/>
    </location>
</feature>
<feature type="chain" id="PRO_5039600467" evidence="3">
    <location>
        <begin position="24"/>
        <end position="309"/>
    </location>
</feature>
<organism evidence="5 6">
    <name type="scientific">Nesterenkonia sedimenti</name>
    <dbReference type="NCBI Taxonomy" id="1463632"/>
    <lineage>
        <taxon>Bacteria</taxon>
        <taxon>Bacillati</taxon>
        <taxon>Actinomycetota</taxon>
        <taxon>Actinomycetes</taxon>
        <taxon>Micrococcales</taxon>
        <taxon>Micrococcaceae</taxon>
        <taxon>Nesterenkonia</taxon>
    </lineage>
</organism>
<evidence type="ECO:0000313" key="6">
    <source>
        <dbReference type="Proteomes" id="UP000523139"/>
    </source>
</evidence>
<dbReference type="RefSeq" id="WP_168886293.1">
    <property type="nucleotide sequence ID" value="NZ_JABAHY010000001.1"/>
</dbReference>
<dbReference type="PANTHER" id="PTHR24094">
    <property type="entry name" value="SECRETED PROTEIN"/>
    <property type="match status" value="1"/>
</dbReference>
<evidence type="ECO:0000313" key="5">
    <source>
        <dbReference type="EMBL" id="NLS08814.1"/>
    </source>
</evidence>
<evidence type="ECO:0000256" key="3">
    <source>
        <dbReference type="SAM" id="SignalP"/>
    </source>
</evidence>
<evidence type="ECO:0000256" key="2">
    <source>
        <dbReference type="SAM" id="Phobius"/>
    </source>
</evidence>
<evidence type="ECO:0000259" key="4">
    <source>
        <dbReference type="Pfam" id="PF07510"/>
    </source>
</evidence>
<keyword evidence="3" id="KW-0732">Signal</keyword>
<dbReference type="EMBL" id="JABAHY010000001">
    <property type="protein sequence ID" value="NLS08814.1"/>
    <property type="molecule type" value="Genomic_DNA"/>
</dbReference>
<dbReference type="Pfam" id="PF07510">
    <property type="entry name" value="GmrSD_C"/>
    <property type="match status" value="1"/>
</dbReference>
<proteinExistence type="predicted"/>
<evidence type="ECO:0000256" key="1">
    <source>
        <dbReference type="SAM" id="MobiDB-lite"/>
    </source>
</evidence>
<feature type="domain" description="GmrSD restriction endonucleases C-terminal" evidence="4">
    <location>
        <begin position="84"/>
        <end position="198"/>
    </location>
</feature>
<name>A0A7X8YCQ0_9MICC</name>